<protein>
    <recommendedName>
        <fullName evidence="5">EKC/KEOPS complex subunit BUD32</fullName>
        <ecNumber evidence="3">2.7.11.1</ecNumber>
    </recommendedName>
    <alternativeName>
        <fullName evidence="11 12">Atypical Serine/threonine protein kinase BUD32</fullName>
    </alternativeName>
    <alternativeName>
        <fullName evidence="4">EKC/KEOPS complex subunit bud32</fullName>
    </alternativeName>
</protein>
<organism evidence="17 18">
    <name type="scientific">Lasiosphaeria ovina</name>
    <dbReference type="NCBI Taxonomy" id="92902"/>
    <lineage>
        <taxon>Eukaryota</taxon>
        <taxon>Fungi</taxon>
        <taxon>Dikarya</taxon>
        <taxon>Ascomycota</taxon>
        <taxon>Pezizomycotina</taxon>
        <taxon>Sordariomycetes</taxon>
        <taxon>Sordariomycetidae</taxon>
        <taxon>Sordariales</taxon>
        <taxon>Lasiosphaeriaceae</taxon>
        <taxon>Lasiosphaeria</taxon>
    </lineage>
</organism>
<dbReference type="InterPro" id="IPR011009">
    <property type="entry name" value="Kinase-like_dom_sf"/>
</dbReference>
<dbReference type="InterPro" id="IPR051175">
    <property type="entry name" value="CLK_kinases"/>
</dbReference>
<dbReference type="Gene3D" id="3.30.200.20">
    <property type="entry name" value="Phosphorylase Kinase, domain 1"/>
    <property type="match status" value="1"/>
</dbReference>
<evidence type="ECO:0000256" key="13">
    <source>
        <dbReference type="ARBA" id="ARBA00047899"/>
    </source>
</evidence>
<evidence type="ECO:0000256" key="6">
    <source>
        <dbReference type="ARBA" id="ARBA00022527"/>
    </source>
</evidence>
<sequence>MGELSPVLSLLSPQESFREFRDNGLMLVGMPFGLENICDYEPGGHHPVHLGDVLNGRYKVMDKLGHGGRANIWLCSDVSQQALTTQYFAVKILMASASIDDSPELRAYRLLRRGLAKSDAAEHFCLPLGRFDFQGPNGRHFAIVYPVLGPRVVVSRPVPHLVAEKGKPVREAKELCFQAVKAMAGLHSHGICHGDFRPANILMRIQGLAGLSEDELRLTLGPPRTVDVVQASGEGPWPLTAPAYLVKPIEWGLLDLSGNGFDLVTDKLCVVDFAESFDVRDLPEDLATPLEYCPPEYVLDKRLGTASDIWALGCTLFEIRAGRRLFDIPVEDPDEHLVRMVEILGKLPEPWWSTTWEARRRCLGDGKYTAGRQRGAGNSWLSGESELHAPPSRVPLAKKRNSSSSIEDLLAGGLAHDFNHLGTSNHDRAQEEEMALFADLLRRIFKYVPEQRISAEDILEHPWLAL</sequence>
<comment type="subunit">
    <text evidence="2">Component of the EKC/KEOPS complex composed of at least BUD32, CGI121, GON7, KAE1 and PCC1; the whole complex dimerizes.</text>
</comment>
<dbReference type="EMBL" id="JAULSN010000002">
    <property type="protein sequence ID" value="KAK3380462.1"/>
    <property type="molecule type" value="Genomic_DNA"/>
</dbReference>
<evidence type="ECO:0000256" key="1">
    <source>
        <dbReference type="ARBA" id="ARBA00003747"/>
    </source>
</evidence>
<comment type="caution">
    <text evidence="17">The sequence shown here is derived from an EMBL/GenBank/DDBJ whole genome shotgun (WGS) entry which is preliminary data.</text>
</comment>
<evidence type="ECO:0000313" key="18">
    <source>
        <dbReference type="Proteomes" id="UP001287356"/>
    </source>
</evidence>
<feature type="domain" description="Protein kinase" evidence="16">
    <location>
        <begin position="58"/>
        <end position="464"/>
    </location>
</feature>
<comment type="catalytic activity">
    <reaction evidence="13">
        <text>L-threonyl-[protein] + ATP = O-phospho-L-threonyl-[protein] + ADP + H(+)</text>
        <dbReference type="Rhea" id="RHEA:46608"/>
        <dbReference type="Rhea" id="RHEA-COMP:11060"/>
        <dbReference type="Rhea" id="RHEA-COMP:11605"/>
        <dbReference type="ChEBI" id="CHEBI:15378"/>
        <dbReference type="ChEBI" id="CHEBI:30013"/>
        <dbReference type="ChEBI" id="CHEBI:30616"/>
        <dbReference type="ChEBI" id="CHEBI:61977"/>
        <dbReference type="ChEBI" id="CHEBI:456216"/>
        <dbReference type="EC" id="2.7.11.1"/>
    </reaction>
</comment>
<keyword evidence="7" id="KW-0808">Transferase</keyword>
<evidence type="ECO:0000256" key="15">
    <source>
        <dbReference type="SAM" id="MobiDB-lite"/>
    </source>
</evidence>
<keyword evidence="10" id="KW-0067">ATP-binding</keyword>
<dbReference type="Proteomes" id="UP001287356">
    <property type="component" value="Unassembled WGS sequence"/>
</dbReference>
<evidence type="ECO:0000256" key="10">
    <source>
        <dbReference type="ARBA" id="ARBA00022840"/>
    </source>
</evidence>
<keyword evidence="6" id="KW-0723">Serine/threonine-protein kinase</keyword>
<dbReference type="InterPro" id="IPR000719">
    <property type="entry name" value="Prot_kinase_dom"/>
</dbReference>
<dbReference type="EC" id="2.7.11.1" evidence="3"/>
<dbReference type="InterPro" id="IPR008266">
    <property type="entry name" value="Tyr_kinase_AS"/>
</dbReference>
<keyword evidence="8" id="KW-0547">Nucleotide-binding</keyword>
<dbReference type="GO" id="GO:0004674">
    <property type="term" value="F:protein serine/threonine kinase activity"/>
    <property type="evidence" value="ECO:0007669"/>
    <property type="project" value="UniProtKB-KW"/>
</dbReference>
<dbReference type="GO" id="GO:0005524">
    <property type="term" value="F:ATP binding"/>
    <property type="evidence" value="ECO:0007669"/>
    <property type="project" value="UniProtKB-KW"/>
</dbReference>
<evidence type="ECO:0000256" key="5">
    <source>
        <dbReference type="ARBA" id="ARBA00019973"/>
    </source>
</evidence>
<name>A0AAE0NFA8_9PEZI</name>
<evidence type="ECO:0000256" key="9">
    <source>
        <dbReference type="ARBA" id="ARBA00022777"/>
    </source>
</evidence>
<dbReference type="Gene3D" id="1.10.510.10">
    <property type="entry name" value="Transferase(Phosphotransferase) domain 1"/>
    <property type="match status" value="1"/>
</dbReference>
<proteinExistence type="predicted"/>
<evidence type="ECO:0000256" key="7">
    <source>
        <dbReference type="ARBA" id="ARBA00022679"/>
    </source>
</evidence>
<feature type="region of interest" description="Disordered" evidence="15">
    <location>
        <begin position="374"/>
        <end position="398"/>
    </location>
</feature>
<dbReference type="PANTHER" id="PTHR45646:SF11">
    <property type="entry name" value="SERINE_THREONINE-PROTEIN KINASE DOA"/>
    <property type="match status" value="1"/>
</dbReference>
<evidence type="ECO:0000256" key="3">
    <source>
        <dbReference type="ARBA" id="ARBA00012513"/>
    </source>
</evidence>
<comment type="function">
    <text evidence="1">Component of the EKC/KEOPS complex that is required for the formation of a threonylcarbamoyl group on adenosine at position 37 (t(6)A37) in tRNAs that read codons beginning with adenine. The complex is probably involved in the transfer of the threonylcarbamoyl moiety of threonylcarbamoyl-AMP (TC-AMP) to the N6 group of A37. BUD32 has ATPase activity in the context of the EKC/KEOPS complex and likely plays a supporting role to the catalytic subunit KAE1. The EKC/KEOPS complex also promotes both telomere uncapping and telomere elongation. The complex is required for efficient recruitment of transcriptional coactivators.</text>
</comment>
<evidence type="ECO:0000256" key="4">
    <source>
        <dbReference type="ARBA" id="ARBA00013948"/>
    </source>
</evidence>
<dbReference type="GO" id="GO:0043484">
    <property type="term" value="P:regulation of RNA splicing"/>
    <property type="evidence" value="ECO:0007669"/>
    <property type="project" value="TreeGrafter"/>
</dbReference>
<evidence type="ECO:0000256" key="2">
    <source>
        <dbReference type="ARBA" id="ARBA00011534"/>
    </source>
</evidence>
<keyword evidence="9 17" id="KW-0418">Kinase</keyword>
<evidence type="ECO:0000313" key="17">
    <source>
        <dbReference type="EMBL" id="KAK3380462.1"/>
    </source>
</evidence>
<accession>A0AAE0NFA8</accession>
<dbReference type="SMART" id="SM00220">
    <property type="entry name" value="S_TKc"/>
    <property type="match status" value="1"/>
</dbReference>
<comment type="catalytic activity">
    <reaction evidence="14">
        <text>L-seryl-[protein] + ATP = O-phospho-L-seryl-[protein] + ADP + H(+)</text>
        <dbReference type="Rhea" id="RHEA:17989"/>
        <dbReference type="Rhea" id="RHEA-COMP:9863"/>
        <dbReference type="Rhea" id="RHEA-COMP:11604"/>
        <dbReference type="ChEBI" id="CHEBI:15378"/>
        <dbReference type="ChEBI" id="CHEBI:29999"/>
        <dbReference type="ChEBI" id="CHEBI:30616"/>
        <dbReference type="ChEBI" id="CHEBI:83421"/>
        <dbReference type="ChEBI" id="CHEBI:456216"/>
        <dbReference type="EC" id="2.7.11.1"/>
    </reaction>
</comment>
<dbReference type="PROSITE" id="PS00109">
    <property type="entry name" value="PROTEIN_KINASE_TYR"/>
    <property type="match status" value="1"/>
</dbReference>
<dbReference type="SUPFAM" id="SSF56112">
    <property type="entry name" value="Protein kinase-like (PK-like)"/>
    <property type="match status" value="1"/>
</dbReference>
<evidence type="ECO:0000256" key="8">
    <source>
        <dbReference type="ARBA" id="ARBA00022741"/>
    </source>
</evidence>
<dbReference type="AlphaFoldDB" id="A0AAE0NFA8"/>
<dbReference type="Pfam" id="PF00069">
    <property type="entry name" value="Pkinase"/>
    <property type="match status" value="1"/>
</dbReference>
<evidence type="ECO:0000256" key="12">
    <source>
        <dbReference type="ARBA" id="ARBA00033194"/>
    </source>
</evidence>
<dbReference type="GO" id="GO:0005634">
    <property type="term" value="C:nucleus"/>
    <property type="evidence" value="ECO:0007669"/>
    <property type="project" value="TreeGrafter"/>
</dbReference>
<dbReference type="PANTHER" id="PTHR45646">
    <property type="entry name" value="SERINE/THREONINE-PROTEIN KINASE DOA-RELATED"/>
    <property type="match status" value="1"/>
</dbReference>
<reference evidence="17" key="1">
    <citation type="journal article" date="2023" name="Mol. Phylogenet. Evol.">
        <title>Genome-scale phylogeny and comparative genomics of the fungal order Sordariales.</title>
        <authorList>
            <person name="Hensen N."/>
            <person name="Bonometti L."/>
            <person name="Westerberg I."/>
            <person name="Brannstrom I.O."/>
            <person name="Guillou S."/>
            <person name="Cros-Aarteil S."/>
            <person name="Calhoun S."/>
            <person name="Haridas S."/>
            <person name="Kuo A."/>
            <person name="Mondo S."/>
            <person name="Pangilinan J."/>
            <person name="Riley R."/>
            <person name="LaButti K."/>
            <person name="Andreopoulos B."/>
            <person name="Lipzen A."/>
            <person name="Chen C."/>
            <person name="Yan M."/>
            <person name="Daum C."/>
            <person name="Ng V."/>
            <person name="Clum A."/>
            <person name="Steindorff A."/>
            <person name="Ohm R.A."/>
            <person name="Martin F."/>
            <person name="Silar P."/>
            <person name="Natvig D.O."/>
            <person name="Lalanne C."/>
            <person name="Gautier V."/>
            <person name="Ament-Velasquez S.L."/>
            <person name="Kruys A."/>
            <person name="Hutchinson M.I."/>
            <person name="Powell A.J."/>
            <person name="Barry K."/>
            <person name="Miller A.N."/>
            <person name="Grigoriev I.V."/>
            <person name="Debuchy R."/>
            <person name="Gladieux P."/>
            <person name="Hiltunen Thoren M."/>
            <person name="Johannesson H."/>
        </authorList>
    </citation>
    <scope>NUCLEOTIDE SEQUENCE</scope>
    <source>
        <strain evidence="17">CBS 958.72</strain>
    </source>
</reference>
<evidence type="ECO:0000259" key="16">
    <source>
        <dbReference type="PROSITE" id="PS50011"/>
    </source>
</evidence>
<evidence type="ECO:0000256" key="14">
    <source>
        <dbReference type="ARBA" id="ARBA00048679"/>
    </source>
</evidence>
<reference evidence="17" key="2">
    <citation type="submission" date="2023-06" db="EMBL/GenBank/DDBJ databases">
        <authorList>
            <consortium name="Lawrence Berkeley National Laboratory"/>
            <person name="Haridas S."/>
            <person name="Hensen N."/>
            <person name="Bonometti L."/>
            <person name="Westerberg I."/>
            <person name="Brannstrom I.O."/>
            <person name="Guillou S."/>
            <person name="Cros-Aarteil S."/>
            <person name="Calhoun S."/>
            <person name="Kuo A."/>
            <person name="Mondo S."/>
            <person name="Pangilinan J."/>
            <person name="Riley R."/>
            <person name="Labutti K."/>
            <person name="Andreopoulos B."/>
            <person name="Lipzen A."/>
            <person name="Chen C."/>
            <person name="Yanf M."/>
            <person name="Daum C."/>
            <person name="Ng V."/>
            <person name="Clum A."/>
            <person name="Steindorff A."/>
            <person name="Ohm R."/>
            <person name="Martin F."/>
            <person name="Silar P."/>
            <person name="Natvig D."/>
            <person name="Lalanne C."/>
            <person name="Gautier V."/>
            <person name="Ament-Velasquez S.L."/>
            <person name="Kruys A."/>
            <person name="Hutchinson M.I."/>
            <person name="Powell A.J."/>
            <person name="Barry K."/>
            <person name="Miller A.N."/>
            <person name="Grigoriev I.V."/>
            <person name="Debuchy R."/>
            <person name="Gladieux P."/>
            <person name="Thoren M.H."/>
            <person name="Johannesson H."/>
        </authorList>
    </citation>
    <scope>NUCLEOTIDE SEQUENCE</scope>
    <source>
        <strain evidence="17">CBS 958.72</strain>
    </source>
</reference>
<evidence type="ECO:0000256" key="11">
    <source>
        <dbReference type="ARBA" id="ARBA00030980"/>
    </source>
</evidence>
<gene>
    <name evidence="17" type="ORF">B0T24DRAFT_590928</name>
</gene>
<dbReference type="PROSITE" id="PS50011">
    <property type="entry name" value="PROTEIN_KINASE_DOM"/>
    <property type="match status" value="1"/>
</dbReference>
<keyword evidence="18" id="KW-1185">Reference proteome</keyword>